<sequence>MGPKTIQTTTTSPSANYAILRKSSLCRTKWQTNGAKRFHIFHNILHLPLDTEMELRNQTIDYSHAWSVVHTVTPVLFEHEPGHDMHNSRRLGCPRIRDHTEQTSVKTRPKEWKSITCSTKPVKWLRTTPSRYSAEIIWVLLKLKPCTIGTLVPAATVSITGKRECGTYNETLEAKHLVKHHLRQFRYPSANHPMQWAVLLVCQPNRCLTLAPKVYTGVNKRTSIYAQKRRIRLNAPLAASGTWLKPVSLDFFARWELSSTLVCQHHISVYNSRILTPGMDPTAFGLFALLWDRMFRQYSSRFSSMANNQLSRFGRNTKTDSKNGLGNLAIAQPSCNLRVAWQSGTKRVLQLNGLLQKVVSPFLFDFIIDELMRRTLKGLQIVQIIVGENLEFADDIALIFEDEGTKQALLNKLITIIPSFGMRFQNA</sequence>
<dbReference type="AlphaFoldDB" id="G7YR39"/>
<protein>
    <recommendedName>
        <fullName evidence="3">Reverse transcriptase domain-containing protein</fullName>
    </recommendedName>
</protein>
<accession>G7YR39</accession>
<name>G7YR39_CLOSI</name>
<dbReference type="Proteomes" id="UP000008909">
    <property type="component" value="Unassembled WGS sequence"/>
</dbReference>
<reference key="2">
    <citation type="submission" date="2011-10" db="EMBL/GenBank/DDBJ databases">
        <title>The genome and transcriptome sequence of Clonorchis sinensis provide insights into the carcinogenic liver fluke.</title>
        <authorList>
            <person name="Wang X."/>
            <person name="Huang Y."/>
            <person name="Chen W."/>
            <person name="Liu H."/>
            <person name="Guo L."/>
            <person name="Chen Y."/>
            <person name="Luo F."/>
            <person name="Zhou W."/>
            <person name="Sun J."/>
            <person name="Mao Q."/>
            <person name="Liang P."/>
            <person name="Zhou C."/>
            <person name="Tian Y."/>
            <person name="Men J."/>
            <person name="Lv X."/>
            <person name="Huang L."/>
            <person name="Zhou J."/>
            <person name="Hu Y."/>
            <person name="Li R."/>
            <person name="Zhang F."/>
            <person name="Lei H."/>
            <person name="Li X."/>
            <person name="Hu X."/>
            <person name="Liang C."/>
            <person name="Xu J."/>
            <person name="Wu Z."/>
            <person name="Yu X."/>
        </authorList>
    </citation>
    <scope>NUCLEOTIDE SEQUENCE</scope>
    <source>
        <strain>Henan</strain>
    </source>
</reference>
<keyword evidence="2" id="KW-1185">Reference proteome</keyword>
<evidence type="ECO:0000313" key="2">
    <source>
        <dbReference type="Proteomes" id="UP000008909"/>
    </source>
</evidence>
<reference evidence="1" key="1">
    <citation type="journal article" date="2011" name="Genome Biol.">
        <title>The draft genome of the carcinogenic human liver fluke Clonorchis sinensis.</title>
        <authorList>
            <person name="Wang X."/>
            <person name="Chen W."/>
            <person name="Huang Y."/>
            <person name="Sun J."/>
            <person name="Men J."/>
            <person name="Liu H."/>
            <person name="Luo F."/>
            <person name="Guo L."/>
            <person name="Lv X."/>
            <person name="Deng C."/>
            <person name="Zhou C."/>
            <person name="Fan Y."/>
            <person name="Li X."/>
            <person name="Huang L."/>
            <person name="Hu Y."/>
            <person name="Liang C."/>
            <person name="Hu X."/>
            <person name="Xu J."/>
            <person name="Yu X."/>
        </authorList>
    </citation>
    <scope>NUCLEOTIDE SEQUENCE [LARGE SCALE GENOMIC DNA]</scope>
    <source>
        <strain evidence="1">Henan</strain>
    </source>
</reference>
<dbReference type="EMBL" id="DF144012">
    <property type="protein sequence ID" value="GAA55419.1"/>
    <property type="molecule type" value="Genomic_DNA"/>
</dbReference>
<gene>
    <name evidence="1" type="ORF">CLF_107882</name>
</gene>
<organism evidence="1 2">
    <name type="scientific">Clonorchis sinensis</name>
    <name type="common">Chinese liver fluke</name>
    <dbReference type="NCBI Taxonomy" id="79923"/>
    <lineage>
        <taxon>Eukaryota</taxon>
        <taxon>Metazoa</taxon>
        <taxon>Spiralia</taxon>
        <taxon>Lophotrochozoa</taxon>
        <taxon>Platyhelminthes</taxon>
        <taxon>Trematoda</taxon>
        <taxon>Digenea</taxon>
        <taxon>Opisthorchiida</taxon>
        <taxon>Opisthorchiata</taxon>
        <taxon>Opisthorchiidae</taxon>
        <taxon>Clonorchis</taxon>
    </lineage>
</organism>
<evidence type="ECO:0000313" key="1">
    <source>
        <dbReference type="EMBL" id="GAA55419.1"/>
    </source>
</evidence>
<evidence type="ECO:0008006" key="3">
    <source>
        <dbReference type="Google" id="ProtNLM"/>
    </source>
</evidence>
<proteinExistence type="predicted"/>